<evidence type="ECO:0000256" key="1">
    <source>
        <dbReference type="SAM" id="Phobius"/>
    </source>
</evidence>
<dbReference type="EMBL" id="MN738852">
    <property type="protein sequence ID" value="QHT28100.1"/>
    <property type="molecule type" value="Genomic_DNA"/>
</dbReference>
<feature type="domain" description="Fe2OG dioxygenase" evidence="2">
    <location>
        <begin position="107"/>
        <end position="201"/>
    </location>
</feature>
<dbReference type="InterPro" id="IPR005123">
    <property type="entry name" value="Oxoglu/Fe-dep_dioxygenase_dom"/>
</dbReference>
<keyword evidence="1" id="KW-0812">Transmembrane</keyword>
<dbReference type="AlphaFoldDB" id="A0A6C0EI91"/>
<feature type="transmembrane region" description="Helical" evidence="1">
    <location>
        <begin position="6"/>
        <end position="23"/>
    </location>
</feature>
<evidence type="ECO:0000313" key="3">
    <source>
        <dbReference type="EMBL" id="QHT28100.1"/>
    </source>
</evidence>
<dbReference type="PROSITE" id="PS51471">
    <property type="entry name" value="FE2OG_OXY"/>
    <property type="match status" value="1"/>
</dbReference>
<evidence type="ECO:0000259" key="2">
    <source>
        <dbReference type="PROSITE" id="PS51471"/>
    </source>
</evidence>
<sequence>MDTWIKITGLIMILIFSVLYIYFKKTLLSYQDDDLVLIHPFFPKKQFSDIAKYCKTLDSKLENDSRVKSRKTYMCDAKTDASLYYMIYSSHLFQQMRKILKKDTIFASEFPIEYRKYETGSEGMPWHQDKPLYNQPYYECVLTLENNSDSIFEFNVDDTIHSVEPKPNSLVLVKPSSIYHRVSPLEKGERTILKFIFLLNENNEKSDDYEFESKV</sequence>
<protein>
    <recommendedName>
        <fullName evidence="2">Fe2OG dioxygenase domain-containing protein</fullName>
    </recommendedName>
</protein>
<organism evidence="3">
    <name type="scientific">viral metagenome</name>
    <dbReference type="NCBI Taxonomy" id="1070528"/>
    <lineage>
        <taxon>unclassified sequences</taxon>
        <taxon>metagenomes</taxon>
        <taxon>organismal metagenomes</taxon>
    </lineage>
</organism>
<keyword evidence="1" id="KW-1133">Transmembrane helix</keyword>
<keyword evidence="1" id="KW-0472">Membrane</keyword>
<proteinExistence type="predicted"/>
<accession>A0A6C0EI91</accession>
<dbReference type="Gene3D" id="2.60.120.620">
    <property type="entry name" value="q2cbj1_9rhob like domain"/>
    <property type="match status" value="1"/>
</dbReference>
<reference evidence="3" key="1">
    <citation type="journal article" date="2020" name="Nature">
        <title>Giant virus diversity and host interactions through global metagenomics.</title>
        <authorList>
            <person name="Schulz F."/>
            <person name="Roux S."/>
            <person name="Paez-Espino D."/>
            <person name="Jungbluth S."/>
            <person name="Walsh D.A."/>
            <person name="Denef V.J."/>
            <person name="McMahon K.D."/>
            <person name="Konstantinidis K.T."/>
            <person name="Eloe-Fadrosh E.A."/>
            <person name="Kyrpides N.C."/>
            <person name="Woyke T."/>
        </authorList>
    </citation>
    <scope>NUCLEOTIDE SEQUENCE</scope>
    <source>
        <strain evidence="3">GVMAG-M-3300001348-25</strain>
    </source>
</reference>
<name>A0A6C0EI91_9ZZZZ</name>